<comment type="caution">
    <text evidence="1">The sequence shown here is derived from an EMBL/GenBank/DDBJ whole genome shotgun (WGS) entry which is preliminary data.</text>
</comment>
<reference evidence="1" key="1">
    <citation type="journal article" date="2012" name="J. Microbiol. Biotechnol.">
        <title>Ramlibacter ginsenosidimutans sp. nov., with ginsenoside-converting activity.</title>
        <authorList>
            <person name="Wang L."/>
            <person name="An D.S."/>
            <person name="Kim S.G."/>
            <person name="Jin F.X."/>
            <person name="Kim S.C."/>
            <person name="Lee S.T."/>
            <person name="Im W.T."/>
        </authorList>
    </citation>
    <scope>NUCLEOTIDE SEQUENCE</scope>
    <source>
        <strain evidence="1">KACC 17527</strain>
    </source>
</reference>
<reference evidence="1" key="2">
    <citation type="submission" date="2021-01" db="EMBL/GenBank/DDBJ databases">
        <authorList>
            <person name="Kang M."/>
        </authorList>
    </citation>
    <scope>NUCLEOTIDE SEQUENCE</scope>
    <source>
        <strain evidence="1">KACC 17527</strain>
    </source>
</reference>
<dbReference type="Proteomes" id="UP000630528">
    <property type="component" value="Unassembled WGS sequence"/>
</dbReference>
<keyword evidence="2" id="KW-1185">Reference proteome</keyword>
<dbReference type="Pfam" id="PF06089">
    <property type="entry name" value="Asparaginase_II"/>
    <property type="match status" value="1"/>
</dbReference>
<dbReference type="AlphaFoldDB" id="A0A934TRB0"/>
<dbReference type="EMBL" id="JAEPWM010000002">
    <property type="protein sequence ID" value="MBK6006119.1"/>
    <property type="molecule type" value="Genomic_DNA"/>
</dbReference>
<sequence length="339" mass="36211">MSDLVPLVETTRGGTRECLYFGAIAVVDTRGRVLASAGDPYWTTFTRSTLKPLQALPFVQGGGVQHFGLSASNLALLCASHSGEPMHVEQVQQILDHAGVGYRRLQCGCHVPYYAELGAWPPPAPGTYDERNHNCSGKHSGFLAYCVQHGLPLDTYLDPAHPLQRAIRGTVAEAVGLQEHQLAMGIDGCSAPNYAMPLANLAQGFARLASGTRDARFGESFAALADAMTAHPELVSGTGRNDQDYMRAGRGDWVTKVGAEGVQVVASRSRGEALAIKIGDGNKPALFAATVEALDQLGWLDEEQRQALQPWRNAVIASIKGAPVGERRAVFRLATPAKA</sequence>
<name>A0A934TRB0_9BURK</name>
<organism evidence="1 2">
    <name type="scientific">Ramlibacter ginsenosidimutans</name>
    <dbReference type="NCBI Taxonomy" id="502333"/>
    <lineage>
        <taxon>Bacteria</taxon>
        <taxon>Pseudomonadati</taxon>
        <taxon>Pseudomonadota</taxon>
        <taxon>Betaproteobacteria</taxon>
        <taxon>Burkholderiales</taxon>
        <taxon>Comamonadaceae</taxon>
        <taxon>Ramlibacter</taxon>
    </lineage>
</organism>
<gene>
    <name evidence="1" type="ORF">JJB11_08420</name>
</gene>
<proteinExistence type="predicted"/>
<protein>
    <submittedName>
        <fullName evidence="1">Asparaginase</fullName>
    </submittedName>
</protein>
<dbReference type="PANTHER" id="PTHR42110">
    <property type="entry name" value="L-ASPARAGINASE, PUTATIVE (AFU_ORTHOLOGUE AFUA_3G11890)-RELATED"/>
    <property type="match status" value="1"/>
</dbReference>
<dbReference type="RefSeq" id="WP_201168377.1">
    <property type="nucleotide sequence ID" value="NZ_JAEPWM010000002.1"/>
</dbReference>
<dbReference type="PANTHER" id="PTHR42110:SF1">
    <property type="entry name" value="L-ASPARAGINASE, PUTATIVE (AFU_ORTHOLOGUE AFUA_3G11890)-RELATED"/>
    <property type="match status" value="1"/>
</dbReference>
<evidence type="ECO:0000313" key="1">
    <source>
        <dbReference type="EMBL" id="MBK6006119.1"/>
    </source>
</evidence>
<dbReference type="InterPro" id="IPR010349">
    <property type="entry name" value="Asparaginase_II"/>
</dbReference>
<evidence type="ECO:0000313" key="2">
    <source>
        <dbReference type="Proteomes" id="UP000630528"/>
    </source>
</evidence>
<accession>A0A934TRB0</accession>